<evidence type="ECO:0000313" key="8">
    <source>
        <dbReference type="Proteomes" id="UP001168823"/>
    </source>
</evidence>
<keyword evidence="4" id="KW-0288">FMN</keyword>
<evidence type="ECO:0000256" key="5">
    <source>
        <dbReference type="ARBA" id="ARBA00023002"/>
    </source>
</evidence>
<dbReference type="SUPFAM" id="SSF55469">
    <property type="entry name" value="FMN-dependent nitroreductase-like"/>
    <property type="match status" value="1"/>
</dbReference>
<dbReference type="CDD" id="cd02136">
    <property type="entry name" value="PnbA_NfnB-like"/>
    <property type="match status" value="1"/>
</dbReference>
<evidence type="ECO:0000313" key="7">
    <source>
        <dbReference type="EMBL" id="MDO3634529.1"/>
    </source>
</evidence>
<accession>A0ABT8UE96</accession>
<keyword evidence="8" id="KW-1185">Reference proteome</keyword>
<protein>
    <submittedName>
        <fullName evidence="7">Nitroreductase</fullName>
    </submittedName>
</protein>
<dbReference type="PANTHER" id="PTHR43673:SF2">
    <property type="entry name" value="NITROREDUCTASE"/>
    <property type="match status" value="1"/>
</dbReference>
<keyword evidence="5" id="KW-0560">Oxidoreductase</keyword>
<evidence type="ECO:0000256" key="2">
    <source>
        <dbReference type="ARBA" id="ARBA00007118"/>
    </source>
</evidence>
<dbReference type="RefSeq" id="WP_302912656.1">
    <property type="nucleotide sequence ID" value="NZ_JAUMSQ010000007.1"/>
</dbReference>
<evidence type="ECO:0000259" key="6">
    <source>
        <dbReference type="Pfam" id="PF00881"/>
    </source>
</evidence>
<name>A0ABT8UE96_9MYCO</name>
<dbReference type="Pfam" id="PF00881">
    <property type="entry name" value="Nitroreductase"/>
    <property type="match status" value="1"/>
</dbReference>
<reference evidence="7" key="1">
    <citation type="submission" date="2023-07" db="EMBL/GenBank/DDBJ databases">
        <title>Mycolicibacterium sp. nov., a novel bacterial species.</title>
        <authorList>
            <person name="Cao Y."/>
        </authorList>
    </citation>
    <scope>NUCLEOTIDE SEQUENCE</scope>
    <source>
        <strain evidence="7">KC 300</strain>
    </source>
</reference>
<organism evidence="7 8">
    <name type="scientific">Mycolicibacterium arseniciresistens</name>
    <dbReference type="NCBI Taxonomy" id="3062257"/>
    <lineage>
        <taxon>Bacteria</taxon>
        <taxon>Bacillati</taxon>
        <taxon>Actinomycetota</taxon>
        <taxon>Actinomycetes</taxon>
        <taxon>Mycobacteriales</taxon>
        <taxon>Mycobacteriaceae</taxon>
        <taxon>Mycolicibacterium</taxon>
    </lineage>
</organism>
<feature type="domain" description="Nitroreductase" evidence="6">
    <location>
        <begin position="16"/>
        <end position="202"/>
    </location>
</feature>
<dbReference type="PANTHER" id="PTHR43673">
    <property type="entry name" value="NAD(P)H NITROREDUCTASE YDGI-RELATED"/>
    <property type="match status" value="1"/>
</dbReference>
<proteinExistence type="inferred from homology"/>
<gene>
    <name evidence="7" type="ORF">Q2100_02065</name>
</gene>
<comment type="similarity">
    <text evidence="2">Belongs to the nitroreductase family.</text>
</comment>
<dbReference type="EMBL" id="JAUMSQ010000007">
    <property type="protein sequence ID" value="MDO3634529.1"/>
    <property type="molecule type" value="Genomic_DNA"/>
</dbReference>
<dbReference type="InterPro" id="IPR000415">
    <property type="entry name" value="Nitroreductase-like"/>
</dbReference>
<evidence type="ECO:0000256" key="4">
    <source>
        <dbReference type="ARBA" id="ARBA00022643"/>
    </source>
</evidence>
<evidence type="ECO:0000256" key="3">
    <source>
        <dbReference type="ARBA" id="ARBA00022630"/>
    </source>
</evidence>
<dbReference type="InterPro" id="IPR029479">
    <property type="entry name" value="Nitroreductase"/>
</dbReference>
<comment type="caution">
    <text evidence="7">The sequence shown here is derived from an EMBL/GenBank/DDBJ whole genome shotgun (WGS) entry which is preliminary data.</text>
</comment>
<keyword evidence="3" id="KW-0285">Flavoprotein</keyword>
<evidence type="ECO:0000256" key="1">
    <source>
        <dbReference type="ARBA" id="ARBA00001917"/>
    </source>
</evidence>
<sequence length="237" mass="26160">MTTDAAVPAAPLIDLLRSRSSARQFLPTPMSPPDIREVLEDAQRAPSNSNTQPWVVHVVSGAKRDALSAELVRAFEEERFSPDFTADYGTGVYLERSHDHAAIVYQARGVGRTDVEGRREVVRENLRFYDAPHVAFLFMPMLGDGVRTAGDIGMYAQNFLLSLTARGFHGIPQTILGMYADVVRQALDVSDDYKLLFGISFGTADPDAAVNRIRMHRLPVEQSVVMHGVPEWGCANS</sequence>
<dbReference type="Proteomes" id="UP001168823">
    <property type="component" value="Unassembled WGS sequence"/>
</dbReference>
<comment type="cofactor">
    <cofactor evidence="1">
        <name>FMN</name>
        <dbReference type="ChEBI" id="CHEBI:58210"/>
    </cofactor>
</comment>
<dbReference type="Gene3D" id="3.40.109.10">
    <property type="entry name" value="NADH Oxidase"/>
    <property type="match status" value="1"/>
</dbReference>